<dbReference type="OrthoDB" id="408631at2759"/>
<dbReference type="EMBL" id="WUBL01000023">
    <property type="protein sequence ID" value="KAF2970453.1"/>
    <property type="molecule type" value="Genomic_DNA"/>
</dbReference>
<dbReference type="InParanoid" id="A0A7C8MWX8"/>
<accession>A0A7C8MWX8</accession>
<keyword evidence="2" id="KW-0472">Membrane</keyword>
<evidence type="ECO:0000256" key="2">
    <source>
        <dbReference type="SAM" id="Phobius"/>
    </source>
</evidence>
<name>A0A7C8MWX8_9PEZI</name>
<keyword evidence="2" id="KW-0812">Transmembrane</keyword>
<dbReference type="Proteomes" id="UP000481858">
    <property type="component" value="Unassembled WGS sequence"/>
</dbReference>
<feature type="transmembrane region" description="Helical" evidence="2">
    <location>
        <begin position="83"/>
        <end position="103"/>
    </location>
</feature>
<dbReference type="Gene3D" id="3.40.50.1820">
    <property type="entry name" value="alpha/beta hydrolase"/>
    <property type="match status" value="1"/>
</dbReference>
<gene>
    <name evidence="4" type="ORF">GQX73_g3141</name>
</gene>
<evidence type="ECO:0000256" key="1">
    <source>
        <dbReference type="SAM" id="MobiDB-lite"/>
    </source>
</evidence>
<dbReference type="InterPro" id="IPR002018">
    <property type="entry name" value="CarbesteraseB"/>
</dbReference>
<reference evidence="4 5" key="1">
    <citation type="submission" date="2019-12" db="EMBL/GenBank/DDBJ databases">
        <title>Draft genome sequence of the ascomycete Xylaria multiplex DSM 110363.</title>
        <authorList>
            <person name="Buettner E."/>
            <person name="Kellner H."/>
        </authorList>
    </citation>
    <scope>NUCLEOTIDE SEQUENCE [LARGE SCALE GENOMIC DNA]</scope>
    <source>
        <strain evidence="4 5">DSM 110363</strain>
    </source>
</reference>
<evidence type="ECO:0000313" key="5">
    <source>
        <dbReference type="Proteomes" id="UP000481858"/>
    </source>
</evidence>
<dbReference type="InterPro" id="IPR029058">
    <property type="entry name" value="AB_hydrolase_fold"/>
</dbReference>
<organism evidence="4 5">
    <name type="scientific">Xylaria multiplex</name>
    <dbReference type="NCBI Taxonomy" id="323545"/>
    <lineage>
        <taxon>Eukaryota</taxon>
        <taxon>Fungi</taxon>
        <taxon>Dikarya</taxon>
        <taxon>Ascomycota</taxon>
        <taxon>Pezizomycotina</taxon>
        <taxon>Sordariomycetes</taxon>
        <taxon>Xylariomycetidae</taxon>
        <taxon>Xylariales</taxon>
        <taxon>Xylariaceae</taxon>
        <taxon>Xylaria</taxon>
    </lineage>
</organism>
<dbReference type="SUPFAM" id="SSF53474">
    <property type="entry name" value="alpha/beta-Hydrolases"/>
    <property type="match status" value="1"/>
</dbReference>
<evidence type="ECO:0000313" key="4">
    <source>
        <dbReference type="EMBL" id="KAF2970453.1"/>
    </source>
</evidence>
<dbReference type="AlphaFoldDB" id="A0A7C8MWX8"/>
<sequence>MKDALRLKLPSWPPRVHFGRQTVANDDNDKESGTSSSTDTSVDSIDDAKANKSSAMFGSEPAYQRLQSPQAPVSRWKQRKVRWLLSGVLVFGIITIILLSTLLTRHSMGGFNTIFMKTCNISLAQGTYVGQVIGPSSSSPRAIEAYLGVPYAQTTAGNNRFRPPQPLDSQAQSNVVYNALKYSAICPPGKTGAGGHGEDCLSANIYRPHFGDDAASIEAEEKRLGVDSKKLPVVAYVHGGGFNMGSGKERNMASFAAFADSPIIALSFNYRVGPLGFLPSAVTAKAGLLNLGLKDQQFFFEWMRTNLPAMGGDPDNVTIMGLSAGSHSIGHHLISYSPANKLSSGPPPFQKAIIESGGATARATFVPNHHLHEQQMKEFLSQCGLTGVPDDELFDKLRALPYSTIVSASQKIWGTWSKTLRWPFQPVIDGPGGIIPDLPINSWNKGNVLRIPILTGFNTNEGAVFVPVNQNDGNATRQLMSSILPSLNKTDLDTLDELYPAVTTTTGKQLYANSKESNKFGTQFWRLDDAYAHYAYICPVLQTATLASSASGAAPVYAYHYAARSPAYGGADHADESPIVTHDLNVIGKYPGLVEIAEAMTGAWTRFIATGDPNKSHSGAKAKFTWPRYTSPFGSDSKNAGRLALFGNGNDEQLKSAGTKSRGTPAKTIALTAREKTECEYWWPRVVYSEGWGNGTTTFTAEKVTIKAKL</sequence>
<feature type="domain" description="Carboxylesterase type B" evidence="3">
    <location>
        <begin position="128"/>
        <end position="631"/>
    </location>
</feature>
<proteinExistence type="predicted"/>
<keyword evidence="2" id="KW-1133">Transmembrane helix</keyword>
<feature type="region of interest" description="Disordered" evidence="1">
    <location>
        <begin position="1"/>
        <end position="45"/>
    </location>
</feature>
<keyword evidence="5" id="KW-1185">Reference proteome</keyword>
<protein>
    <recommendedName>
        <fullName evidence="3">Carboxylesterase type B domain-containing protein</fullName>
    </recommendedName>
</protein>
<feature type="compositionally biased region" description="Low complexity" evidence="1">
    <location>
        <begin position="33"/>
        <end position="43"/>
    </location>
</feature>
<dbReference type="Pfam" id="PF00135">
    <property type="entry name" value="COesterase"/>
    <property type="match status" value="1"/>
</dbReference>
<evidence type="ECO:0000259" key="3">
    <source>
        <dbReference type="Pfam" id="PF00135"/>
    </source>
</evidence>
<comment type="caution">
    <text evidence="4">The sequence shown here is derived from an EMBL/GenBank/DDBJ whole genome shotgun (WGS) entry which is preliminary data.</text>
</comment>
<dbReference type="PANTHER" id="PTHR11559">
    <property type="entry name" value="CARBOXYLESTERASE"/>
    <property type="match status" value="1"/>
</dbReference>
<dbReference type="InterPro" id="IPR050309">
    <property type="entry name" value="Type-B_Carboxylest/Lipase"/>
</dbReference>